<dbReference type="PROSITE" id="PS00195">
    <property type="entry name" value="GLUTAREDOXIN_1"/>
    <property type="match status" value="1"/>
</dbReference>
<feature type="domain" description="Glutaredoxin" evidence="1">
    <location>
        <begin position="5"/>
        <end position="61"/>
    </location>
</feature>
<dbReference type="InterPro" id="IPR011767">
    <property type="entry name" value="GLR_AS"/>
</dbReference>
<dbReference type="Pfam" id="PF00462">
    <property type="entry name" value="Glutaredoxin"/>
    <property type="match status" value="1"/>
</dbReference>
<dbReference type="InterPro" id="IPR002109">
    <property type="entry name" value="Glutaredoxin"/>
</dbReference>
<accession>A0A1M5Y4Z0</accession>
<dbReference type="InterPro" id="IPR036249">
    <property type="entry name" value="Thioredoxin-like_sf"/>
</dbReference>
<gene>
    <name evidence="2" type="ORF">SAMN02746098_02229</name>
</gene>
<dbReference type="OrthoDB" id="9795531at2"/>
<dbReference type="EMBL" id="FQXJ01000007">
    <property type="protein sequence ID" value="SHI06543.1"/>
    <property type="molecule type" value="Genomic_DNA"/>
</dbReference>
<reference evidence="3" key="1">
    <citation type="submission" date="2016-11" db="EMBL/GenBank/DDBJ databases">
        <authorList>
            <person name="Varghese N."/>
            <person name="Submissions S."/>
        </authorList>
    </citation>
    <scope>NUCLEOTIDE SEQUENCE [LARGE SCALE GENOMIC DNA]</scope>
    <source>
        <strain evidence="3">DSM 15449</strain>
    </source>
</reference>
<evidence type="ECO:0000313" key="3">
    <source>
        <dbReference type="Proteomes" id="UP000183954"/>
    </source>
</evidence>
<proteinExistence type="predicted"/>
<dbReference type="STRING" id="1121420.SAMN02746098_02229"/>
<dbReference type="CDD" id="cd02976">
    <property type="entry name" value="NrdH"/>
    <property type="match status" value="1"/>
</dbReference>
<sequence>MNQEVIMYTLPLCPYCARAKRFLSGRGILFIEKNILLPKHLKELRNTTKAIGVPVTIVGERILTRFSSTEYEEVFRNY</sequence>
<name>A0A1M5Y4Z0_9FIRM</name>
<evidence type="ECO:0000259" key="1">
    <source>
        <dbReference type="Pfam" id="PF00462"/>
    </source>
</evidence>
<organism evidence="2 3">
    <name type="scientific">Desulfosporosinus lacus DSM 15449</name>
    <dbReference type="NCBI Taxonomy" id="1121420"/>
    <lineage>
        <taxon>Bacteria</taxon>
        <taxon>Bacillati</taxon>
        <taxon>Bacillota</taxon>
        <taxon>Clostridia</taxon>
        <taxon>Eubacteriales</taxon>
        <taxon>Desulfitobacteriaceae</taxon>
        <taxon>Desulfosporosinus</taxon>
    </lineage>
</organism>
<dbReference type="PROSITE" id="PS51354">
    <property type="entry name" value="GLUTAREDOXIN_2"/>
    <property type="match status" value="1"/>
</dbReference>
<dbReference type="AlphaFoldDB" id="A0A1M5Y4Z0"/>
<dbReference type="Gene3D" id="3.40.30.10">
    <property type="entry name" value="Glutaredoxin"/>
    <property type="match status" value="1"/>
</dbReference>
<keyword evidence="3" id="KW-1185">Reference proteome</keyword>
<protein>
    <submittedName>
        <fullName evidence="2">Glutaredoxin</fullName>
    </submittedName>
</protein>
<dbReference type="RefSeq" id="WP_073029810.1">
    <property type="nucleotide sequence ID" value="NZ_FQXJ01000007.1"/>
</dbReference>
<dbReference type="Proteomes" id="UP000183954">
    <property type="component" value="Unassembled WGS sequence"/>
</dbReference>
<dbReference type="SUPFAM" id="SSF52833">
    <property type="entry name" value="Thioredoxin-like"/>
    <property type="match status" value="1"/>
</dbReference>
<evidence type="ECO:0000313" key="2">
    <source>
        <dbReference type="EMBL" id="SHI06543.1"/>
    </source>
</evidence>